<dbReference type="InParanoid" id="F4RN26"/>
<protein>
    <submittedName>
        <fullName evidence="3">Uncharacterized protein</fullName>
    </submittedName>
</protein>
<feature type="region of interest" description="Disordered" evidence="1">
    <location>
        <begin position="1"/>
        <end position="34"/>
    </location>
</feature>
<dbReference type="GO" id="GO:0006508">
    <property type="term" value="P:proteolysis"/>
    <property type="evidence" value="ECO:0007669"/>
    <property type="project" value="InterPro"/>
</dbReference>
<keyword evidence="2" id="KW-0472">Membrane</keyword>
<dbReference type="HOGENOM" id="CLU_1695886_0_0_1"/>
<keyword evidence="2" id="KW-1133">Transmembrane helix</keyword>
<evidence type="ECO:0000313" key="4">
    <source>
        <dbReference type="Proteomes" id="UP000001072"/>
    </source>
</evidence>
<dbReference type="KEGG" id="mlr:MELLADRAFT_63555"/>
<feature type="compositionally biased region" description="Basic and acidic residues" evidence="1">
    <location>
        <begin position="1"/>
        <end position="11"/>
    </location>
</feature>
<keyword evidence="4" id="KW-1185">Reference proteome</keyword>
<dbReference type="RefSeq" id="XP_007410528.1">
    <property type="nucleotide sequence ID" value="XM_007410466.1"/>
</dbReference>
<dbReference type="OrthoDB" id="6475849at2759"/>
<proteinExistence type="predicted"/>
<dbReference type="PROSITE" id="PS51885">
    <property type="entry name" value="NEPRILYSIN"/>
    <property type="match status" value="1"/>
</dbReference>
<name>F4RN26_MELLP</name>
<dbReference type="AlphaFoldDB" id="F4RN26"/>
<accession>F4RN26</accession>
<evidence type="ECO:0000313" key="3">
    <source>
        <dbReference type="EMBL" id="EGG06290.1"/>
    </source>
</evidence>
<dbReference type="GeneID" id="18930105"/>
<evidence type="ECO:0000256" key="1">
    <source>
        <dbReference type="SAM" id="MobiDB-lite"/>
    </source>
</evidence>
<dbReference type="EMBL" id="GL883109">
    <property type="protein sequence ID" value="EGG06290.1"/>
    <property type="molecule type" value="Genomic_DNA"/>
</dbReference>
<dbReference type="GO" id="GO:0004222">
    <property type="term" value="F:metalloendopeptidase activity"/>
    <property type="evidence" value="ECO:0007669"/>
    <property type="project" value="InterPro"/>
</dbReference>
<feature type="compositionally biased region" description="Acidic residues" evidence="1">
    <location>
        <begin position="21"/>
        <end position="34"/>
    </location>
</feature>
<organism evidence="4">
    <name type="scientific">Melampsora larici-populina (strain 98AG31 / pathotype 3-4-7)</name>
    <name type="common">Poplar leaf rust fungus</name>
    <dbReference type="NCBI Taxonomy" id="747676"/>
    <lineage>
        <taxon>Eukaryota</taxon>
        <taxon>Fungi</taxon>
        <taxon>Dikarya</taxon>
        <taxon>Basidiomycota</taxon>
        <taxon>Pucciniomycotina</taxon>
        <taxon>Pucciniomycetes</taxon>
        <taxon>Pucciniales</taxon>
        <taxon>Melampsoraceae</taxon>
        <taxon>Melampsora</taxon>
    </lineage>
</organism>
<sequence>MNQDRESDIENSRLLSNQNQEELDQEEEADEEEGQISRIFQRDINPFESNLIILSLICLCLGSIGFGLFAGEVSKLNEFKKSTHRHHDNEGQRNQTHTIVVTKTVTAPFGNPTDSPPWNPKDICFSDSCIDAAGELRKGIDWDAKPCEDFNQFTS</sequence>
<reference evidence="4" key="1">
    <citation type="journal article" date="2011" name="Proc. Natl. Acad. Sci. U.S.A.">
        <title>Obligate biotrophy features unraveled by the genomic analysis of rust fungi.</title>
        <authorList>
            <person name="Duplessis S."/>
            <person name="Cuomo C.A."/>
            <person name="Lin Y.-C."/>
            <person name="Aerts A."/>
            <person name="Tisserant E."/>
            <person name="Veneault-Fourrey C."/>
            <person name="Joly D.L."/>
            <person name="Hacquard S."/>
            <person name="Amselem J."/>
            <person name="Cantarel B.L."/>
            <person name="Chiu R."/>
            <person name="Coutinho P.M."/>
            <person name="Feau N."/>
            <person name="Field M."/>
            <person name="Frey P."/>
            <person name="Gelhaye E."/>
            <person name="Goldberg J."/>
            <person name="Grabherr M.G."/>
            <person name="Kodira C.D."/>
            <person name="Kohler A."/>
            <person name="Kuees U."/>
            <person name="Lindquist E.A."/>
            <person name="Lucas S.M."/>
            <person name="Mago R."/>
            <person name="Mauceli E."/>
            <person name="Morin E."/>
            <person name="Murat C."/>
            <person name="Pangilinan J.L."/>
            <person name="Park R."/>
            <person name="Pearson M."/>
            <person name="Quesneville H."/>
            <person name="Rouhier N."/>
            <person name="Sakthikumar S."/>
            <person name="Salamov A.A."/>
            <person name="Schmutz J."/>
            <person name="Selles B."/>
            <person name="Shapiro H."/>
            <person name="Tanguay P."/>
            <person name="Tuskan G.A."/>
            <person name="Henrissat B."/>
            <person name="Van de Peer Y."/>
            <person name="Rouze P."/>
            <person name="Ellis J.G."/>
            <person name="Dodds P.N."/>
            <person name="Schein J.E."/>
            <person name="Zhong S."/>
            <person name="Hamelin R.C."/>
            <person name="Grigoriev I.V."/>
            <person name="Szabo L.J."/>
            <person name="Martin F."/>
        </authorList>
    </citation>
    <scope>NUCLEOTIDE SEQUENCE [LARGE SCALE GENOMIC DNA]</scope>
    <source>
        <strain evidence="4">98AG31 / pathotype 3-4-7</strain>
    </source>
</reference>
<dbReference type="Proteomes" id="UP000001072">
    <property type="component" value="Unassembled WGS sequence"/>
</dbReference>
<keyword evidence="2" id="KW-0812">Transmembrane</keyword>
<dbReference type="InterPro" id="IPR000718">
    <property type="entry name" value="Peptidase_M13"/>
</dbReference>
<dbReference type="VEuPathDB" id="FungiDB:MELLADRAFT_63555"/>
<dbReference type="STRING" id="747676.F4RN26"/>
<evidence type="ECO:0000256" key="2">
    <source>
        <dbReference type="SAM" id="Phobius"/>
    </source>
</evidence>
<feature type="transmembrane region" description="Helical" evidence="2">
    <location>
        <begin position="51"/>
        <end position="71"/>
    </location>
</feature>
<gene>
    <name evidence="3" type="ORF">MELLADRAFT_63555</name>
</gene>